<reference evidence="1" key="1">
    <citation type="submission" date="2007-11" db="EMBL/GenBank/DDBJ databases">
        <authorList>
            <person name="Heidel A.J."/>
            <person name="Gloeckner G."/>
        </authorList>
    </citation>
    <scope>NUCLEOTIDE SEQUENCE</scope>
</reference>
<reference evidence="1" key="2">
    <citation type="journal article" date="2008" name="Mol. Biol. Evol.">
        <title>Mitochondrial genome evolution in the social amoebae.</title>
        <authorList>
            <person name="Heidel A.J."/>
            <person name="Gloeckner G."/>
        </authorList>
    </citation>
    <scope>NUCLEOTIDE SEQUENCE</scope>
</reference>
<name>Q2LCS0_DICCI</name>
<dbReference type="AlphaFoldDB" id="Q2LCS0"/>
<gene>
    <name evidence="1" type="primary">oMp26</name>
</gene>
<proteinExistence type="predicted"/>
<protein>
    <submittedName>
        <fullName evidence="1">Mp26-like protein</fullName>
    </submittedName>
</protein>
<keyword evidence="1" id="KW-0496">Mitochondrion</keyword>
<evidence type="ECO:0000313" key="1">
    <source>
        <dbReference type="EMBL" id="ABC60373.1"/>
    </source>
</evidence>
<dbReference type="RefSeq" id="YP_492622.1">
    <property type="nucleotide sequence ID" value="NC_007787.2"/>
</dbReference>
<accession>Q2LCS0</accession>
<geneLocation type="mitochondrion" evidence="1"/>
<organism evidence="1">
    <name type="scientific">Dictyostelium citrinum</name>
    <name type="common">Slime mold</name>
    <dbReference type="NCBI Taxonomy" id="361072"/>
    <lineage>
        <taxon>Eukaryota</taxon>
        <taxon>Amoebozoa</taxon>
        <taxon>Evosea</taxon>
        <taxon>Eumycetozoa</taxon>
        <taxon>Dictyostelia</taxon>
        <taxon>Dictyosteliales</taxon>
        <taxon>Dictyosteliaceae</taxon>
        <taxon>Dictyostelium</taxon>
    </lineage>
</organism>
<dbReference type="EMBL" id="DQ336395">
    <property type="protein sequence ID" value="ABC60373.1"/>
    <property type="molecule type" value="Genomic_DNA"/>
</dbReference>
<sequence length="432" mass="52720">MGHIINPNIYRLGKIVPWVSSGFKRNKNERSKVANEDFLIYNFTRNFFYKKVYKKVVGKIKKIKLKVKNRRRARKSKRKRKFGRTSLLHHWIIKYSHLTITRFNKTFQLNLFFFDRELQKRYRVRYKRKVKKKKGSLQQQKMLRLKKLLAYKLRVKKGYNNIYLATPIQLQTKPITKVVPTIQGLSKELSKDVSKLIKQKQSRTDKINYSLARDIRRKGQKQERIYIYKDNTFENNKVKDRLQVLPNELENVTYKQLYSKKIFKKIHKITYKKNIKYVASFKFPKRYHYVDSFHFKNQARYANNYLFVKGTQPKQYYDQKKKYIEVMRKTNTLGINIKQKTANIVKRIDNQIIDLYENQVDMEKYQTSVNKLKRRELIGELKQNELWKKHYLRIKIKRRLKKQKYKGKGKKVRHKLPHKYARYIKKITNDKK</sequence>